<feature type="transmembrane region" description="Helical" evidence="8">
    <location>
        <begin position="39"/>
        <end position="56"/>
    </location>
</feature>
<evidence type="ECO:0000256" key="1">
    <source>
        <dbReference type="ARBA" id="ARBA00004651"/>
    </source>
</evidence>
<keyword evidence="5 8" id="KW-0812">Transmembrane</keyword>
<dbReference type="GO" id="GO:0055085">
    <property type="term" value="P:transmembrane transport"/>
    <property type="evidence" value="ECO:0007669"/>
    <property type="project" value="TreeGrafter"/>
</dbReference>
<gene>
    <name evidence="9" type="primary">yhhT_4</name>
    <name evidence="9" type="ORF">SDC9_67830</name>
</gene>
<evidence type="ECO:0000256" key="3">
    <source>
        <dbReference type="ARBA" id="ARBA00022448"/>
    </source>
</evidence>
<evidence type="ECO:0000256" key="7">
    <source>
        <dbReference type="ARBA" id="ARBA00023136"/>
    </source>
</evidence>
<feature type="transmembrane region" description="Helical" evidence="8">
    <location>
        <begin position="92"/>
        <end position="115"/>
    </location>
</feature>
<organism evidence="9">
    <name type="scientific">bioreactor metagenome</name>
    <dbReference type="NCBI Taxonomy" id="1076179"/>
    <lineage>
        <taxon>unclassified sequences</taxon>
        <taxon>metagenomes</taxon>
        <taxon>ecological metagenomes</taxon>
    </lineage>
</organism>
<comment type="similarity">
    <text evidence="2">Belongs to the autoinducer-2 exporter (AI-2E) (TC 2.A.86) family.</text>
</comment>
<feature type="transmembrane region" description="Helical" evidence="8">
    <location>
        <begin position="307"/>
        <end position="326"/>
    </location>
</feature>
<name>A0A644XYQ4_9ZZZZ</name>
<feature type="transmembrane region" description="Helical" evidence="8">
    <location>
        <begin position="62"/>
        <end position="80"/>
    </location>
</feature>
<protein>
    <submittedName>
        <fullName evidence="9">Putative transport protein YhhT</fullName>
    </submittedName>
</protein>
<evidence type="ECO:0000256" key="5">
    <source>
        <dbReference type="ARBA" id="ARBA00022692"/>
    </source>
</evidence>
<keyword evidence="7 8" id="KW-0472">Membrane</keyword>
<reference evidence="9" key="1">
    <citation type="submission" date="2019-08" db="EMBL/GenBank/DDBJ databases">
        <authorList>
            <person name="Kucharzyk K."/>
            <person name="Murdoch R.W."/>
            <person name="Higgins S."/>
            <person name="Loffler F."/>
        </authorList>
    </citation>
    <scope>NUCLEOTIDE SEQUENCE</scope>
</reference>
<dbReference type="AlphaFoldDB" id="A0A644XYQ4"/>
<feature type="transmembrane region" description="Helical" evidence="8">
    <location>
        <begin position="282"/>
        <end position="300"/>
    </location>
</feature>
<proteinExistence type="inferred from homology"/>
<feature type="transmembrane region" description="Helical" evidence="8">
    <location>
        <begin position="187"/>
        <end position="207"/>
    </location>
</feature>
<dbReference type="EMBL" id="VSSQ01003579">
    <property type="protein sequence ID" value="MPM21386.1"/>
    <property type="molecule type" value="Genomic_DNA"/>
</dbReference>
<feature type="transmembrane region" description="Helical" evidence="8">
    <location>
        <begin position="346"/>
        <end position="369"/>
    </location>
</feature>
<sequence>MALRCCTDRLSLPGKYGLNEHQKYNDMIEFKTPYTFDKVVRLLIGLTIIVLIFLLFKRLSAVLTPFFIGWLIAYLLHPIVKFFQYKLKFKSRILSIITTLLLFFGSITGIILLLIPQISKEVSKVSVLIQNFTQNFNVDSVLPIAWQNAIVEYFSSIDVVALINNPNIMEVVRKVAPQLWSLLNGSLSFVFGLMVIVIILLYLIFILKDYEKITNSIPQIIPRNYRGLVTGIFEDIEAGMNRYFRGQALIALIVGILFTIGFLIIGLPMAIVFGIFVGILNLVPYLQTVAIVPGMFLFILKASEPGHSLGGVLLSVLIVFLIVQSFQDLVLVPKIMGKVTGLKPAVILLSLSVWGSLMGIIGMIIALPLTTLIISYYKRWVLGSGEAGAQAQAESE</sequence>
<evidence type="ECO:0000256" key="2">
    <source>
        <dbReference type="ARBA" id="ARBA00009773"/>
    </source>
</evidence>
<keyword evidence="6 8" id="KW-1133">Transmembrane helix</keyword>
<dbReference type="PANTHER" id="PTHR21716">
    <property type="entry name" value="TRANSMEMBRANE PROTEIN"/>
    <property type="match status" value="1"/>
</dbReference>
<comment type="caution">
    <text evidence="9">The sequence shown here is derived from an EMBL/GenBank/DDBJ whole genome shotgun (WGS) entry which is preliminary data.</text>
</comment>
<keyword evidence="3" id="KW-0813">Transport</keyword>
<accession>A0A644XYQ4</accession>
<evidence type="ECO:0000313" key="9">
    <source>
        <dbReference type="EMBL" id="MPM21386.1"/>
    </source>
</evidence>
<dbReference type="GO" id="GO:0005886">
    <property type="term" value="C:plasma membrane"/>
    <property type="evidence" value="ECO:0007669"/>
    <property type="project" value="UniProtKB-SubCell"/>
</dbReference>
<dbReference type="PANTHER" id="PTHR21716:SF53">
    <property type="entry name" value="PERMEASE PERM-RELATED"/>
    <property type="match status" value="1"/>
</dbReference>
<dbReference type="Pfam" id="PF01594">
    <property type="entry name" value="AI-2E_transport"/>
    <property type="match status" value="1"/>
</dbReference>
<evidence type="ECO:0000256" key="6">
    <source>
        <dbReference type="ARBA" id="ARBA00022989"/>
    </source>
</evidence>
<evidence type="ECO:0000256" key="8">
    <source>
        <dbReference type="SAM" id="Phobius"/>
    </source>
</evidence>
<evidence type="ECO:0000256" key="4">
    <source>
        <dbReference type="ARBA" id="ARBA00022475"/>
    </source>
</evidence>
<keyword evidence="4" id="KW-1003">Cell membrane</keyword>
<comment type="subcellular location">
    <subcellularLocation>
        <location evidence="1">Cell membrane</location>
        <topology evidence="1">Multi-pass membrane protein</topology>
    </subcellularLocation>
</comment>
<dbReference type="InterPro" id="IPR002549">
    <property type="entry name" value="AI-2E-like"/>
</dbReference>
<feature type="transmembrane region" description="Helical" evidence="8">
    <location>
        <begin position="249"/>
        <end position="276"/>
    </location>
</feature>